<accession>A0AAU8GRN3</accession>
<organism evidence="2">
    <name type="scientific">Mycobacterium phage TwoPeat</name>
    <dbReference type="NCBI Taxonomy" id="3158882"/>
    <lineage>
        <taxon>Viruses</taxon>
        <taxon>Duplodnaviria</taxon>
        <taxon>Heunggongvirae</taxon>
        <taxon>Uroviricota</taxon>
        <taxon>Caudoviricetes</taxon>
    </lineage>
</organism>
<protein>
    <submittedName>
        <fullName evidence="2">Uncharacterized protein</fullName>
    </submittedName>
</protein>
<sequence length="139" mass="14931">MAVTVYDRNGEPFEYPRGSYITVDDNQPLRIWDEDGELIGAFNQAAWTHVKEIVPPKPGKRTGVKTGSGSGGSGAPVPGSWIKAKTVPVRVGSELVLLKDGGVKVPIFVGDSEEAGYVTISAHEVERRGILSCEHAQDK</sequence>
<evidence type="ECO:0000256" key="1">
    <source>
        <dbReference type="SAM" id="MobiDB-lite"/>
    </source>
</evidence>
<feature type="region of interest" description="Disordered" evidence="1">
    <location>
        <begin position="54"/>
        <end position="79"/>
    </location>
</feature>
<name>A0AAU8GRN3_9CAUD</name>
<proteinExistence type="predicted"/>
<gene>
    <name evidence="2" type="primary">4</name>
    <name evidence="2" type="ORF">SEA_TWOPEAT_4</name>
</gene>
<dbReference type="EMBL" id="PP758915">
    <property type="protein sequence ID" value="XCH44136.1"/>
    <property type="molecule type" value="Genomic_DNA"/>
</dbReference>
<evidence type="ECO:0000313" key="2">
    <source>
        <dbReference type="EMBL" id="XCH44136.1"/>
    </source>
</evidence>
<reference evidence="2" key="1">
    <citation type="submission" date="2024-05" db="EMBL/GenBank/DDBJ databases">
        <authorList>
            <person name="Angeles D.G."/>
            <person name="Arvik A.J."/>
            <person name="Ashton K.E."/>
            <person name="Baker A.G."/>
            <person name="Benitez E."/>
            <person name="Boateng E.S."/>
            <person name="Bopp L.A."/>
            <person name="Canales M.Y."/>
            <person name="Cho C.S."/>
            <person name="Denby A.C."/>
            <person name="Ferrell L.E."/>
            <person name="Gates K.A."/>
            <person name="Goitom S."/>
            <person name="Griffith A.H."/>
            <person name="Hassan A.M."/>
            <person name="James S.C."/>
            <person name="Javed S.A."/>
            <person name="Jordan A.B."/>
            <person name="Kershner D.C."/>
            <person name="Kudva A.P."/>
            <person name="Liu S."/>
            <person name="Loosemore S.B."/>
            <person name="Lyle H.E."/>
            <person name="Mahmud R."/>
            <person name="Martey A."/>
            <person name="Martin B.S."/>
            <person name="Martin C.E."/>
            <person name="Martin G.J."/>
            <person name="McClellan E."/>
            <person name="Paladino M.R."/>
            <person name="Papa A.R."/>
            <person name="Perez K."/>
            <person name="Rhodes B.E."/>
            <person name="Riddervold E.J."/>
            <person name="Roudabush H."/>
            <person name="Ruiz I.A."/>
            <person name="Russell E.L."/>
            <person name="Sams C.E."/>
            <person name="Shin S."/>
            <person name="Smith G.L."/>
            <person name="Snowman J.L."/>
            <person name="Timberlake T."/>
            <person name="Tucker Z.R."/>
            <person name="Vashistha N."/>
            <person name="Voshell S.M."/>
            <person name="Vuppala S."/>
            <person name="Wallace A.L."/>
            <person name="Ko C."/>
            <person name="Russell D.A."/>
            <person name="Jacobs-Sera D."/>
            <person name="Hatfull G.F."/>
        </authorList>
    </citation>
    <scope>NUCLEOTIDE SEQUENCE</scope>
</reference>